<proteinExistence type="predicted"/>
<keyword evidence="2" id="KW-1133">Transmembrane helix</keyword>
<dbReference type="RefSeq" id="WP_150075250.1">
    <property type="nucleotide sequence ID" value="NZ_VWOX01000002.1"/>
</dbReference>
<gene>
    <name evidence="3" type="ORF">FYK55_04980</name>
</gene>
<evidence type="ECO:0000256" key="2">
    <source>
        <dbReference type="SAM" id="Phobius"/>
    </source>
</evidence>
<accession>A0A5M6DFR2</accession>
<evidence type="ECO:0008006" key="5">
    <source>
        <dbReference type="Google" id="ProtNLM"/>
    </source>
</evidence>
<dbReference type="Proteomes" id="UP000324479">
    <property type="component" value="Unassembled WGS sequence"/>
</dbReference>
<feature type="compositionally biased region" description="Basic and acidic residues" evidence="1">
    <location>
        <begin position="9"/>
        <end position="24"/>
    </location>
</feature>
<keyword evidence="2" id="KW-0812">Transmembrane</keyword>
<feature type="transmembrane region" description="Helical" evidence="2">
    <location>
        <begin position="70"/>
        <end position="89"/>
    </location>
</feature>
<protein>
    <recommendedName>
        <fullName evidence="5">ATP synthase protein I</fullName>
    </recommendedName>
</protein>
<evidence type="ECO:0000313" key="4">
    <source>
        <dbReference type="Proteomes" id="UP000324479"/>
    </source>
</evidence>
<dbReference type="NCBIfam" id="TIGR02230">
    <property type="entry name" value="ATPase_gene1"/>
    <property type="match status" value="1"/>
</dbReference>
<dbReference type="EMBL" id="VWOX01000002">
    <property type="protein sequence ID" value="KAA5546243.1"/>
    <property type="molecule type" value="Genomic_DNA"/>
</dbReference>
<dbReference type="Pfam" id="PF09527">
    <property type="entry name" value="ATPase_gene1"/>
    <property type="match status" value="1"/>
</dbReference>
<dbReference type="InterPro" id="IPR032820">
    <property type="entry name" value="ATPase_put"/>
</dbReference>
<dbReference type="AlphaFoldDB" id="A0A5M6DFR2"/>
<keyword evidence="4" id="KW-1185">Reference proteome</keyword>
<organism evidence="3 4">
    <name type="scientific">Roseiconus nitratireducens</name>
    <dbReference type="NCBI Taxonomy" id="2605748"/>
    <lineage>
        <taxon>Bacteria</taxon>
        <taxon>Pseudomonadati</taxon>
        <taxon>Planctomycetota</taxon>
        <taxon>Planctomycetia</taxon>
        <taxon>Pirellulales</taxon>
        <taxon>Pirellulaceae</taxon>
        <taxon>Roseiconus</taxon>
    </lineage>
</organism>
<dbReference type="InterPro" id="IPR011744">
    <property type="entry name" value="ATPase_gene1"/>
</dbReference>
<name>A0A5M6DFR2_9BACT</name>
<keyword evidence="2" id="KW-0472">Membrane</keyword>
<evidence type="ECO:0000256" key="1">
    <source>
        <dbReference type="SAM" id="MobiDB-lite"/>
    </source>
</evidence>
<sequence length="97" mass="10988">MGQHATRFKRPDPRRAVKRDGERLARREKSNRHFWRSLSVIGMVGWPIAIGSAGGAWIGRVLDQRYDSGIHFTLMIMSVGLLLGCLAAWRTVVQKND</sequence>
<feature type="region of interest" description="Disordered" evidence="1">
    <location>
        <begin position="1"/>
        <end position="24"/>
    </location>
</feature>
<comment type="caution">
    <text evidence="3">The sequence shown here is derived from an EMBL/GenBank/DDBJ whole genome shotgun (WGS) entry which is preliminary data.</text>
</comment>
<feature type="transmembrane region" description="Helical" evidence="2">
    <location>
        <begin position="34"/>
        <end position="58"/>
    </location>
</feature>
<evidence type="ECO:0000313" key="3">
    <source>
        <dbReference type="EMBL" id="KAA5546243.1"/>
    </source>
</evidence>
<reference evidence="3 4" key="1">
    <citation type="submission" date="2019-08" db="EMBL/GenBank/DDBJ databases">
        <authorList>
            <person name="Dhanesh K."/>
            <person name="Kumar G."/>
            <person name="Sasikala C."/>
            <person name="Venkata Ramana C."/>
        </authorList>
    </citation>
    <scope>NUCLEOTIDE SEQUENCE [LARGE SCALE GENOMIC DNA]</scope>
    <source>
        <strain evidence="3 4">JC645</strain>
    </source>
</reference>